<keyword evidence="1" id="KW-0004">4Fe-4S</keyword>
<keyword evidence="9" id="KW-0411">Iron-sulfur</keyword>
<keyword evidence="10" id="KW-0238">DNA-binding</keyword>
<comment type="caution">
    <text evidence="14">The sequence shown here is derived from an EMBL/GenBank/DDBJ whole genome shotgun (WGS) entry which is preliminary data.</text>
</comment>
<evidence type="ECO:0000256" key="4">
    <source>
        <dbReference type="ARBA" id="ARBA00022763"/>
    </source>
</evidence>
<evidence type="ECO:0000256" key="7">
    <source>
        <dbReference type="ARBA" id="ARBA00022840"/>
    </source>
</evidence>
<keyword evidence="3" id="KW-0547">Nucleotide-binding</keyword>
<dbReference type="AlphaFoldDB" id="A0A0F9J8Z3"/>
<evidence type="ECO:0000256" key="5">
    <source>
        <dbReference type="ARBA" id="ARBA00022801"/>
    </source>
</evidence>
<sequence length="657" mass="76266">MIKSHSYLDFFPYPVFRSEQQEIIERIERGARLKKNILLFAPNGTGKTVIVLSGLLSVALEKGLKIIYMCRTHTQNKRVIKELKKIYSSSSQYSSKISGLSIRGRGEMCLHRKIINSKMGPKEAMTECKALRSNQKCPHYLNLKEETNGLKEPESVSFSSPVDGEELIEFCKKEEFCPYYLSKLLLKGSLVIVCNYQWIFNLDIRYRFLKQIGVDLSKCILIIDECHNILELSCEVNSNKLTPNLLTNCQSEIFTYGFPEIYTTFVSYLKNLLDYKKDKLIFGDTKITRIKAKTILKNIYTKLKLRSIIEFRSFLKDLRKEYQQRIETTRNPSQQNFETLVKFWLEWIKKYNNEKYYFCYNLSKGVNKKYISLEIVALDPRDITLPLFFNSYMSLNLSGTINPQVFTYLTGLNCRKGKFLEINARSPFKKNNILALITKGVDTKKENRVSGMYKKIIWKVKEVVENTPANVGIFCASYKVLRDLEQNGIRAVLEKTGKKIFIESSENSASVNDRMLKNFKRVSRAPYKGGVLLGVSGGRNSEGEDYPGGFMNAVIIIGIPFQAPSPRNQAKIDYYDKTFNRKGWIFAYLFPAMQKANQASGRPIRREEDRGAIVFMDSRFKERFGWISEWVRNEIKIYPDRKNVISTVFKRFWDRTN</sequence>
<dbReference type="SUPFAM" id="SSF52540">
    <property type="entry name" value="P-loop containing nucleoside triphosphate hydrolases"/>
    <property type="match status" value="2"/>
</dbReference>
<evidence type="ECO:0000313" key="14">
    <source>
        <dbReference type="EMBL" id="KKM66244.1"/>
    </source>
</evidence>
<protein>
    <recommendedName>
        <fullName evidence="13">Helicase ATP-binding domain-containing protein</fullName>
    </recommendedName>
</protein>
<dbReference type="InterPro" id="IPR006555">
    <property type="entry name" value="ATP-dep_Helicase_C"/>
</dbReference>
<evidence type="ECO:0000256" key="10">
    <source>
        <dbReference type="ARBA" id="ARBA00023125"/>
    </source>
</evidence>
<dbReference type="InterPro" id="IPR010614">
    <property type="entry name" value="RAD3-like_helicase_DEAD"/>
</dbReference>
<dbReference type="InterPro" id="IPR045028">
    <property type="entry name" value="DinG/Rad3-like"/>
</dbReference>
<dbReference type="Gene3D" id="1.10.30.20">
    <property type="entry name" value="Bacterial XPD DNA helicase, FeS cluster domain"/>
    <property type="match status" value="1"/>
</dbReference>
<organism evidence="14">
    <name type="scientific">marine sediment metagenome</name>
    <dbReference type="NCBI Taxonomy" id="412755"/>
    <lineage>
        <taxon>unclassified sequences</taxon>
        <taxon>metagenomes</taxon>
        <taxon>ecological metagenomes</taxon>
    </lineage>
</organism>
<evidence type="ECO:0000256" key="11">
    <source>
        <dbReference type="ARBA" id="ARBA00023204"/>
    </source>
</evidence>
<keyword evidence="12" id="KW-0413">Isomerase</keyword>
<evidence type="ECO:0000256" key="9">
    <source>
        <dbReference type="ARBA" id="ARBA00023014"/>
    </source>
</evidence>
<dbReference type="GO" id="GO:0043139">
    <property type="term" value="F:5'-3' DNA helicase activity"/>
    <property type="evidence" value="ECO:0007669"/>
    <property type="project" value="UniProtKB-EC"/>
</dbReference>
<dbReference type="InterPro" id="IPR042493">
    <property type="entry name" value="XPD_DNA_FeS"/>
</dbReference>
<dbReference type="SMART" id="SM00487">
    <property type="entry name" value="DEXDc"/>
    <property type="match status" value="1"/>
</dbReference>
<dbReference type="InterPro" id="IPR006554">
    <property type="entry name" value="Helicase-like_DEXD_c2"/>
</dbReference>
<dbReference type="GO" id="GO:0003677">
    <property type="term" value="F:DNA binding"/>
    <property type="evidence" value="ECO:0007669"/>
    <property type="project" value="UniProtKB-KW"/>
</dbReference>
<dbReference type="Pfam" id="PF06733">
    <property type="entry name" value="DEAD_2"/>
    <property type="match status" value="1"/>
</dbReference>
<evidence type="ECO:0000259" key="13">
    <source>
        <dbReference type="PROSITE" id="PS51193"/>
    </source>
</evidence>
<accession>A0A0F9J8Z3</accession>
<evidence type="ECO:0000256" key="2">
    <source>
        <dbReference type="ARBA" id="ARBA00022723"/>
    </source>
</evidence>
<dbReference type="GO" id="GO:0016818">
    <property type="term" value="F:hydrolase activity, acting on acid anhydrides, in phosphorus-containing anhydrides"/>
    <property type="evidence" value="ECO:0007669"/>
    <property type="project" value="InterPro"/>
</dbReference>
<keyword evidence="6" id="KW-0347">Helicase</keyword>
<dbReference type="Gene3D" id="1.10.275.40">
    <property type="match status" value="1"/>
</dbReference>
<dbReference type="Pfam" id="PF13307">
    <property type="entry name" value="Helicase_C_2"/>
    <property type="match status" value="1"/>
</dbReference>
<evidence type="ECO:0000256" key="1">
    <source>
        <dbReference type="ARBA" id="ARBA00022485"/>
    </source>
</evidence>
<keyword evidence="4" id="KW-0227">DNA damage</keyword>
<name>A0A0F9J8Z3_9ZZZZ</name>
<evidence type="ECO:0000256" key="3">
    <source>
        <dbReference type="ARBA" id="ARBA00022741"/>
    </source>
</evidence>
<evidence type="ECO:0000256" key="12">
    <source>
        <dbReference type="ARBA" id="ARBA00023235"/>
    </source>
</evidence>
<keyword evidence="8" id="KW-0408">Iron</keyword>
<dbReference type="GO" id="GO:0006281">
    <property type="term" value="P:DNA repair"/>
    <property type="evidence" value="ECO:0007669"/>
    <property type="project" value="UniProtKB-KW"/>
</dbReference>
<gene>
    <name evidence="14" type="ORF">LCGC14_1483150</name>
</gene>
<dbReference type="PANTHER" id="PTHR11472:SF34">
    <property type="entry name" value="REGULATOR OF TELOMERE ELONGATION HELICASE 1"/>
    <property type="match status" value="1"/>
</dbReference>
<dbReference type="GO" id="GO:0046872">
    <property type="term" value="F:metal ion binding"/>
    <property type="evidence" value="ECO:0007669"/>
    <property type="project" value="UniProtKB-KW"/>
</dbReference>
<keyword evidence="11" id="KW-0234">DNA repair</keyword>
<dbReference type="InterPro" id="IPR014013">
    <property type="entry name" value="Helic_SF1/SF2_ATP-bd_DinG/Rad3"/>
</dbReference>
<proteinExistence type="predicted"/>
<evidence type="ECO:0000256" key="8">
    <source>
        <dbReference type="ARBA" id="ARBA00023004"/>
    </source>
</evidence>
<keyword evidence="5" id="KW-0378">Hydrolase</keyword>
<dbReference type="SMART" id="SM00488">
    <property type="entry name" value="DEXDc2"/>
    <property type="match status" value="1"/>
</dbReference>
<dbReference type="GO" id="GO:0051539">
    <property type="term" value="F:4 iron, 4 sulfur cluster binding"/>
    <property type="evidence" value="ECO:0007669"/>
    <property type="project" value="UniProtKB-KW"/>
</dbReference>
<reference evidence="14" key="1">
    <citation type="journal article" date="2015" name="Nature">
        <title>Complex archaea that bridge the gap between prokaryotes and eukaryotes.</title>
        <authorList>
            <person name="Spang A."/>
            <person name="Saw J.H."/>
            <person name="Jorgensen S.L."/>
            <person name="Zaremba-Niedzwiedzka K."/>
            <person name="Martijn J."/>
            <person name="Lind A.E."/>
            <person name="van Eijk R."/>
            <person name="Schleper C."/>
            <person name="Guy L."/>
            <person name="Ettema T.J."/>
        </authorList>
    </citation>
    <scope>NUCLEOTIDE SEQUENCE</scope>
</reference>
<dbReference type="InterPro" id="IPR014001">
    <property type="entry name" value="Helicase_ATP-bd"/>
</dbReference>
<evidence type="ECO:0000256" key="6">
    <source>
        <dbReference type="ARBA" id="ARBA00022806"/>
    </source>
</evidence>
<dbReference type="Gene3D" id="3.40.50.300">
    <property type="entry name" value="P-loop containing nucleotide triphosphate hydrolases"/>
    <property type="match status" value="2"/>
</dbReference>
<feature type="domain" description="Helicase ATP-binding" evidence="13">
    <location>
        <begin position="6"/>
        <end position="294"/>
    </location>
</feature>
<dbReference type="PROSITE" id="PS51193">
    <property type="entry name" value="HELICASE_ATP_BIND_2"/>
    <property type="match status" value="1"/>
</dbReference>
<keyword evidence="2" id="KW-0479">Metal-binding</keyword>
<keyword evidence="7" id="KW-0067">ATP-binding</keyword>
<dbReference type="PANTHER" id="PTHR11472">
    <property type="entry name" value="DNA REPAIR DEAD HELICASE RAD3/XP-D SUBFAMILY MEMBER"/>
    <property type="match status" value="1"/>
</dbReference>
<dbReference type="InterPro" id="IPR027417">
    <property type="entry name" value="P-loop_NTPase"/>
</dbReference>
<dbReference type="EMBL" id="LAZR01010571">
    <property type="protein sequence ID" value="KKM66244.1"/>
    <property type="molecule type" value="Genomic_DNA"/>
</dbReference>
<dbReference type="SMART" id="SM00491">
    <property type="entry name" value="HELICc2"/>
    <property type="match status" value="1"/>
</dbReference>
<dbReference type="GO" id="GO:0005524">
    <property type="term" value="F:ATP binding"/>
    <property type="evidence" value="ECO:0007669"/>
    <property type="project" value="UniProtKB-KW"/>
</dbReference>